<dbReference type="WBParaSite" id="ACRNAN_scaffold15291.g31215.t1">
    <property type="protein sequence ID" value="ACRNAN_scaffold15291.g31215.t1"/>
    <property type="gene ID" value="ACRNAN_scaffold15291.g31215"/>
</dbReference>
<evidence type="ECO:0000313" key="14">
    <source>
        <dbReference type="Proteomes" id="UP000887540"/>
    </source>
</evidence>
<feature type="binding site" evidence="12">
    <location>
        <position position="202"/>
    </location>
    <ligand>
        <name>Fe cation</name>
        <dbReference type="ChEBI" id="CHEBI:24875"/>
        <label>1</label>
    </ligand>
</feature>
<dbReference type="AlphaFoldDB" id="A0A914CVT0"/>
<keyword evidence="9" id="KW-0560">Oxidoreductase</keyword>
<dbReference type="PANTHER" id="PTHR31803:SF3">
    <property type="entry name" value="ALTERNATIVE OXIDASE"/>
    <property type="match status" value="1"/>
</dbReference>
<dbReference type="PIRSF" id="PIRSF005229">
    <property type="entry name" value="AOX"/>
    <property type="match status" value="1"/>
</dbReference>
<keyword evidence="6 12" id="KW-0479">Metal-binding</keyword>
<dbReference type="GO" id="GO:0046872">
    <property type="term" value="F:metal ion binding"/>
    <property type="evidence" value="ECO:0007669"/>
    <property type="project" value="UniProtKB-KW"/>
</dbReference>
<evidence type="ECO:0000256" key="5">
    <source>
        <dbReference type="ARBA" id="ARBA00022692"/>
    </source>
</evidence>
<feature type="binding site" evidence="12">
    <location>
        <position position="250"/>
    </location>
    <ligand>
        <name>Fe cation</name>
        <dbReference type="ChEBI" id="CHEBI:24875"/>
        <label>2</label>
    </ligand>
</feature>
<feature type="binding site" evidence="12">
    <location>
        <position position="301"/>
    </location>
    <ligand>
        <name>Fe cation</name>
        <dbReference type="ChEBI" id="CHEBI:24875"/>
        <label>1</label>
    </ligand>
</feature>
<dbReference type="GO" id="GO:0009916">
    <property type="term" value="F:alternative oxidase activity"/>
    <property type="evidence" value="ECO:0007669"/>
    <property type="project" value="InterPro"/>
</dbReference>
<feature type="transmembrane region" description="Helical" evidence="13">
    <location>
        <begin position="218"/>
        <end position="238"/>
    </location>
</feature>
<comment type="similarity">
    <text evidence="2">Belongs to the alternative oxidase family.</text>
</comment>
<keyword evidence="3" id="KW-0813">Transport</keyword>
<comment type="subcellular location">
    <subcellularLocation>
        <location evidence="1">Membrane</location>
    </subcellularLocation>
</comment>
<feature type="binding site" evidence="12">
    <location>
        <position position="160"/>
    </location>
    <ligand>
        <name>Fe cation</name>
        <dbReference type="ChEBI" id="CHEBI:24875"/>
        <label>1</label>
    </ligand>
</feature>
<evidence type="ECO:0000256" key="8">
    <source>
        <dbReference type="ARBA" id="ARBA00022989"/>
    </source>
</evidence>
<evidence type="ECO:0000256" key="2">
    <source>
        <dbReference type="ARBA" id="ARBA00008388"/>
    </source>
</evidence>
<feature type="binding site" evidence="12">
    <location>
        <position position="304"/>
    </location>
    <ligand>
        <name>Fe cation</name>
        <dbReference type="ChEBI" id="CHEBI:24875"/>
        <label>2</label>
    </ligand>
</feature>
<feature type="binding site" evidence="12">
    <location>
        <position position="199"/>
    </location>
    <ligand>
        <name>Fe cation</name>
        <dbReference type="ChEBI" id="CHEBI:24875"/>
        <label>2</label>
    </ligand>
</feature>
<evidence type="ECO:0000256" key="13">
    <source>
        <dbReference type="SAM" id="Phobius"/>
    </source>
</evidence>
<dbReference type="InterPro" id="IPR038659">
    <property type="entry name" value="AOX_sf"/>
</dbReference>
<keyword evidence="5 13" id="KW-0812">Transmembrane</keyword>
<organism evidence="14 15">
    <name type="scientific">Acrobeloides nanus</name>
    <dbReference type="NCBI Taxonomy" id="290746"/>
    <lineage>
        <taxon>Eukaryota</taxon>
        <taxon>Metazoa</taxon>
        <taxon>Ecdysozoa</taxon>
        <taxon>Nematoda</taxon>
        <taxon>Chromadorea</taxon>
        <taxon>Rhabditida</taxon>
        <taxon>Tylenchina</taxon>
        <taxon>Cephalobomorpha</taxon>
        <taxon>Cephaloboidea</taxon>
        <taxon>Cephalobidae</taxon>
        <taxon>Acrobeloides</taxon>
    </lineage>
</organism>
<proteinExistence type="inferred from homology"/>
<keyword evidence="7" id="KW-0249">Electron transport</keyword>
<feature type="binding site" evidence="12">
    <location>
        <position position="301"/>
    </location>
    <ligand>
        <name>Fe cation</name>
        <dbReference type="ChEBI" id="CHEBI:24875"/>
        <label>2</label>
    </ligand>
</feature>
<evidence type="ECO:0000256" key="6">
    <source>
        <dbReference type="ARBA" id="ARBA00022723"/>
    </source>
</evidence>
<dbReference type="Pfam" id="PF01786">
    <property type="entry name" value="AOX"/>
    <property type="match status" value="1"/>
</dbReference>
<evidence type="ECO:0000256" key="1">
    <source>
        <dbReference type="ARBA" id="ARBA00004370"/>
    </source>
</evidence>
<dbReference type="PANTHER" id="PTHR31803">
    <property type="entry name" value="ALTERNATIVE OXIDASE"/>
    <property type="match status" value="1"/>
</dbReference>
<dbReference type="GO" id="GO:0005739">
    <property type="term" value="C:mitochondrion"/>
    <property type="evidence" value="ECO:0007669"/>
    <property type="project" value="TreeGrafter"/>
</dbReference>
<dbReference type="Proteomes" id="UP000887540">
    <property type="component" value="Unplaced"/>
</dbReference>
<keyword evidence="14" id="KW-1185">Reference proteome</keyword>
<dbReference type="Gene3D" id="1.20.1260.140">
    <property type="entry name" value="Alternative oxidase"/>
    <property type="match status" value="1"/>
</dbReference>
<evidence type="ECO:0000313" key="15">
    <source>
        <dbReference type="WBParaSite" id="ACRNAN_scaffold15291.g31215.t1"/>
    </source>
</evidence>
<protein>
    <submittedName>
        <fullName evidence="15">Alternative oxidase</fullName>
    </submittedName>
</protein>
<evidence type="ECO:0000256" key="11">
    <source>
        <dbReference type="ARBA" id="ARBA00023136"/>
    </source>
</evidence>
<dbReference type="InterPro" id="IPR002680">
    <property type="entry name" value="AOX"/>
</dbReference>
<evidence type="ECO:0000256" key="9">
    <source>
        <dbReference type="ARBA" id="ARBA00023002"/>
    </source>
</evidence>
<reference evidence="15" key="1">
    <citation type="submission" date="2022-11" db="UniProtKB">
        <authorList>
            <consortium name="WormBaseParasite"/>
        </authorList>
    </citation>
    <scope>IDENTIFICATION</scope>
</reference>
<evidence type="ECO:0000256" key="12">
    <source>
        <dbReference type="PIRSR" id="PIRSR005229-1"/>
    </source>
</evidence>
<keyword evidence="10 12" id="KW-0408">Iron</keyword>
<evidence type="ECO:0000256" key="3">
    <source>
        <dbReference type="ARBA" id="ARBA00022448"/>
    </source>
</evidence>
<accession>A0A914CVT0</accession>
<evidence type="ECO:0000256" key="4">
    <source>
        <dbReference type="ARBA" id="ARBA00022660"/>
    </source>
</evidence>
<evidence type="ECO:0000256" key="10">
    <source>
        <dbReference type="ARBA" id="ARBA00023004"/>
    </source>
</evidence>
<keyword evidence="8 13" id="KW-1133">Transmembrane helix</keyword>
<keyword evidence="11 13" id="KW-0472">Membrane</keyword>
<evidence type="ECO:0000256" key="7">
    <source>
        <dbReference type="ARBA" id="ARBA00022982"/>
    </source>
</evidence>
<keyword evidence="4" id="KW-0679">Respiratory chain</keyword>
<feature type="binding site" evidence="12">
    <location>
        <position position="199"/>
    </location>
    <ligand>
        <name>Fe cation</name>
        <dbReference type="ChEBI" id="CHEBI:24875"/>
        <label>1</label>
    </ligand>
</feature>
<name>A0A914CVT0_9BILA</name>
<dbReference type="GO" id="GO:0016020">
    <property type="term" value="C:membrane"/>
    <property type="evidence" value="ECO:0007669"/>
    <property type="project" value="UniProtKB-SubCell"/>
</dbReference>
<sequence length="324" mass="37366">MSNKFHWIYKKSAWKLLNIESSQIYSCLYSSTNSTRAIGSASAAIAKDEEIQPTTHLLTPSPSTVIQTSQPSIFTSKNKDRIAQLHQRNEVKIDLLPVRKDFIRDEPLTTEDLQAIDIQVYHRKPETISDYVAYNTVKFMRIFADAFFQSRYVHRAIVLETVAGVPGMVAGMFCHLKSLRRMQNDNGWIERLLHEAENERMHLMIWMQVTKPTMMERMVVTLAQGVFWNAYAFFYLLFPRTAHRMVGYLEEEAIVSYNGFAHEILKGNIENCPAPKVAIDYYNLDKNAKLLDVVYAVRADEAAHRDANHHFADKIDTMDENPKI</sequence>
<dbReference type="GO" id="GO:0010230">
    <property type="term" value="P:alternative respiration"/>
    <property type="evidence" value="ECO:0007669"/>
    <property type="project" value="TreeGrafter"/>
</dbReference>
<comment type="cofactor">
    <cofactor evidence="12">
        <name>Fe cation</name>
        <dbReference type="ChEBI" id="CHEBI:24875"/>
    </cofactor>
    <text evidence="12">Binds 2 iron ions per subunit.</text>
</comment>